<dbReference type="EMBL" id="CP002546">
    <property type="protein sequence ID" value="ADY61688.1"/>
    <property type="molecule type" value="Genomic_DNA"/>
</dbReference>
<name>F0SHD3_RUBBR</name>
<dbReference type="GO" id="GO:0004519">
    <property type="term" value="F:endonuclease activity"/>
    <property type="evidence" value="ECO:0007669"/>
    <property type="project" value="UniProtKB-KW"/>
</dbReference>
<dbReference type="GO" id="GO:0003676">
    <property type="term" value="F:nucleic acid binding"/>
    <property type="evidence" value="ECO:0007669"/>
    <property type="project" value="InterPro"/>
</dbReference>
<keyword evidence="3" id="KW-0378">Hydrolase</keyword>
<dbReference type="InterPro" id="IPR002711">
    <property type="entry name" value="HNH"/>
</dbReference>
<feature type="domain" description="HNH nuclease" evidence="1">
    <location>
        <begin position="207"/>
        <end position="270"/>
    </location>
</feature>
<evidence type="ECO:0000313" key="4">
    <source>
        <dbReference type="Proteomes" id="UP000006860"/>
    </source>
</evidence>
<dbReference type="Gene3D" id="1.10.30.50">
    <property type="match status" value="1"/>
</dbReference>
<dbReference type="HOGENOM" id="CLU_1053238_0_0_0"/>
<evidence type="ECO:0000313" key="2">
    <source>
        <dbReference type="EMBL" id="ADY61447.1"/>
    </source>
</evidence>
<keyword evidence="3" id="KW-0255">Endonuclease</keyword>
<dbReference type="OrthoDB" id="9779761at2"/>
<dbReference type="KEGG" id="pbs:Plabr_4111"/>
<proteinExistence type="predicted"/>
<organism evidence="3 4">
    <name type="scientific">Rubinisphaera brasiliensis (strain ATCC 49424 / DSM 5305 / JCM 21570 / IAM 15109 / NBRC 103401 / IFAM 1448)</name>
    <name type="common">Planctomyces brasiliensis</name>
    <dbReference type="NCBI Taxonomy" id="756272"/>
    <lineage>
        <taxon>Bacteria</taxon>
        <taxon>Pseudomonadati</taxon>
        <taxon>Planctomycetota</taxon>
        <taxon>Planctomycetia</taxon>
        <taxon>Planctomycetales</taxon>
        <taxon>Planctomycetaceae</taxon>
        <taxon>Rubinisphaera</taxon>
    </lineage>
</organism>
<dbReference type="STRING" id="756272.Plabr_3867"/>
<evidence type="ECO:0000259" key="1">
    <source>
        <dbReference type="SMART" id="SM00507"/>
    </source>
</evidence>
<evidence type="ECO:0000313" key="3">
    <source>
        <dbReference type="EMBL" id="ADY61688.1"/>
    </source>
</evidence>
<dbReference type="SMART" id="SM00507">
    <property type="entry name" value="HNHc"/>
    <property type="match status" value="1"/>
</dbReference>
<dbReference type="EMBL" id="CP002546">
    <property type="protein sequence ID" value="ADY61447.1"/>
    <property type="molecule type" value="Genomic_DNA"/>
</dbReference>
<dbReference type="AlphaFoldDB" id="F0SHD3"/>
<accession>F0SHD3</accession>
<keyword evidence="3" id="KW-0540">Nuclease</keyword>
<dbReference type="KEGG" id="pbs:Plabr_3867"/>
<protein>
    <submittedName>
        <fullName evidence="3">HNH endonuclease</fullName>
    </submittedName>
</protein>
<dbReference type="eggNOG" id="COG3183">
    <property type="taxonomic scope" value="Bacteria"/>
</dbReference>
<dbReference type="RefSeq" id="WP_013630164.1">
    <property type="nucleotide sequence ID" value="NC_015174.1"/>
</dbReference>
<dbReference type="GO" id="GO:0008270">
    <property type="term" value="F:zinc ion binding"/>
    <property type="evidence" value="ECO:0007669"/>
    <property type="project" value="InterPro"/>
</dbReference>
<dbReference type="InterPro" id="IPR003615">
    <property type="entry name" value="HNH_nuc"/>
</dbReference>
<dbReference type="CDD" id="cd00085">
    <property type="entry name" value="HNHc"/>
    <property type="match status" value="1"/>
</dbReference>
<dbReference type="Proteomes" id="UP000006860">
    <property type="component" value="Chromosome"/>
</dbReference>
<dbReference type="Pfam" id="PF01844">
    <property type="entry name" value="HNH"/>
    <property type="match status" value="1"/>
</dbReference>
<reference evidence="4" key="1">
    <citation type="submission" date="2011-02" db="EMBL/GenBank/DDBJ databases">
        <title>The complete genome of Planctomyces brasiliensis DSM 5305.</title>
        <authorList>
            <person name="Lucas S."/>
            <person name="Copeland A."/>
            <person name="Lapidus A."/>
            <person name="Bruce D."/>
            <person name="Goodwin L."/>
            <person name="Pitluck S."/>
            <person name="Kyrpides N."/>
            <person name="Mavromatis K."/>
            <person name="Pagani I."/>
            <person name="Ivanova N."/>
            <person name="Ovchinnikova G."/>
            <person name="Lu M."/>
            <person name="Detter J.C."/>
            <person name="Han C."/>
            <person name="Land M."/>
            <person name="Hauser L."/>
            <person name="Markowitz V."/>
            <person name="Cheng J.-F."/>
            <person name="Hugenholtz P."/>
            <person name="Woyke T."/>
            <person name="Wu D."/>
            <person name="Tindall B."/>
            <person name="Pomrenke H.G."/>
            <person name="Brambilla E."/>
            <person name="Klenk H.-P."/>
            <person name="Eisen J.A."/>
        </authorList>
    </citation>
    <scope>NUCLEOTIDE SEQUENCE [LARGE SCALE GENOMIC DNA]</scope>
    <source>
        <strain evidence="4">ATCC 49424 / DSM 5305 / JCM 21570 / NBRC 103401 / IFAM 1448</strain>
    </source>
</reference>
<sequence>MLTNIDPLQVWRDSFGPVTDVHEVDQTPPPETYVEGLRAIEEKITPRQRQIFEFLYKTLGHAASPADMPHIHKKHGVLNADFARLAKEFCLAQGFRPVFRSEDDNSIHDMTNMRWRYSNLYPSERWRHHKKGDVRHWAVWANGFYSTRRKFYWVLHDAVVIALEELGWCEDTARQLPNEAQTCEPAGLFSEGRVYRSTQIRRERSPIARRKCIERFGYVCQVCFESLEDRYGSAAATVIHVHHREELHLAGQRQTDPYEDLVTVCPNCHAVIHSRQPAYEPDEVRQMIAKQKSQS</sequence>
<gene>
    <name evidence="2" type="ordered locus">Plabr_3867</name>
    <name evidence="3" type="ordered locus">Plabr_4111</name>
</gene>
<keyword evidence="4" id="KW-1185">Reference proteome</keyword>